<dbReference type="NCBIfam" id="NF041940">
    <property type="entry name" value="choice_anch_X"/>
    <property type="match status" value="1"/>
</dbReference>
<dbReference type="Gene3D" id="1.10.1330.10">
    <property type="entry name" value="Dockerin domain"/>
    <property type="match status" value="1"/>
</dbReference>
<proteinExistence type="predicted"/>
<reference evidence="1 2" key="1">
    <citation type="submission" date="2023-06" db="EMBL/GenBank/DDBJ databases">
        <title>Alkalimonas sp., MEB004 an alkaliphilic bacterium isolated from Lonar Lake, India.</title>
        <authorList>
            <person name="Joshi A."/>
            <person name="Thite S."/>
        </authorList>
    </citation>
    <scope>NUCLEOTIDE SEQUENCE [LARGE SCALE GENOMIC DNA]</scope>
    <source>
        <strain evidence="1 2">MEB004</strain>
    </source>
</reference>
<accession>A0ABU7JEC1</accession>
<comment type="caution">
    <text evidence="1">The sequence shown here is derived from an EMBL/GenBank/DDBJ whole genome shotgun (WGS) entry which is preliminary data.</text>
</comment>
<dbReference type="InterPro" id="IPR036439">
    <property type="entry name" value="Dockerin_dom_sf"/>
</dbReference>
<dbReference type="EMBL" id="JAUGZK010000004">
    <property type="protein sequence ID" value="MEE2023962.1"/>
    <property type="molecule type" value="Genomic_DNA"/>
</dbReference>
<gene>
    <name evidence="1" type="ORF">QWF21_06855</name>
</gene>
<evidence type="ECO:0000313" key="2">
    <source>
        <dbReference type="Proteomes" id="UP001339167"/>
    </source>
</evidence>
<protein>
    <submittedName>
        <fullName evidence="1">Dockerin type I domain-containing protein</fullName>
    </submittedName>
</protein>
<keyword evidence="2" id="KW-1185">Reference proteome</keyword>
<evidence type="ECO:0000313" key="1">
    <source>
        <dbReference type="EMBL" id="MEE2023962.1"/>
    </source>
</evidence>
<dbReference type="InterPro" id="IPR002105">
    <property type="entry name" value="Dockerin_1_rpt"/>
</dbReference>
<dbReference type="Proteomes" id="UP001339167">
    <property type="component" value="Unassembled WGS sequence"/>
</dbReference>
<dbReference type="RefSeq" id="WP_330087304.1">
    <property type="nucleotide sequence ID" value="NZ_JAUGZK010000004.1"/>
</dbReference>
<name>A0ABU7JEC1_9GAMM</name>
<dbReference type="Pfam" id="PF00404">
    <property type="entry name" value="Dockerin_1"/>
    <property type="match status" value="1"/>
</dbReference>
<sequence>MIDSIYKKISWSCFFVGRVLLVVVAALASMVHATQTVRTENIVVGSESVEVIFHHEQSAQVMLEAIVPVDGASITLRDPAGQIIRSSAAGDVEFYPGADLEDPLPGGVFVIDELAFSQSGEWTVRFDYPMAQVPTVAMVTVYAQLPVNAGIVLVRQSYLVGEDASIGMLLVENGLPVLSQSPLIRVSKLGQGEPADEAVGLDDGSGYDGRADDGIYSRGYTFSEAGVYLIEGEVAIDHGERTMTLQARREVPVFEAPLDVLDVSVSLTHGANGCVAAVRYDVLVDVQEEGDYVARGTLQASNGFELSSGQRLISALGHTSLMLEYTADAIRTSLQEDGPYRLSRLQFLRLHDLSLAAPMQAWLGETPPISLDELCSKPIVIEDMVVHEVLQGDFIAQLEFVVPITVQVNANYQFSFKLVGAQGEDIALISLSRFLSAGRHEVSFIMDASQVQTIDGPYRVLSALVYGAGETAMKAFVGQSEPYLRWQFLPTLEGDLNGDGVVDELDRQIILNYRNSDALSPGDRRDITQDGKIDLRDARALSQLM</sequence>
<organism evidence="1 2">
    <name type="scientific">Alkalimonas mucilaginosa</name>
    <dbReference type="NCBI Taxonomy" id="3057676"/>
    <lineage>
        <taxon>Bacteria</taxon>
        <taxon>Pseudomonadati</taxon>
        <taxon>Pseudomonadota</taxon>
        <taxon>Gammaproteobacteria</taxon>
        <taxon>Alkalimonas</taxon>
    </lineage>
</organism>
<dbReference type="SUPFAM" id="SSF63446">
    <property type="entry name" value="Type I dockerin domain"/>
    <property type="match status" value="1"/>
</dbReference>